<dbReference type="AlphaFoldDB" id="A0A812A2A2"/>
<comment type="similarity">
    <text evidence="1 2">Belongs to the UPF0251 family.</text>
</comment>
<comment type="caution">
    <text evidence="3">The sequence shown here is derived from an EMBL/GenBank/DDBJ whole genome shotgun (WGS) entry which is preliminary data.</text>
</comment>
<dbReference type="HAMAP" id="MF_00674">
    <property type="entry name" value="UPF0251"/>
    <property type="match status" value="1"/>
</dbReference>
<organism evidence="3 4">
    <name type="scientific">Candidatus Argoarchaeum ethanivorans</name>
    <dbReference type="NCBI Taxonomy" id="2608793"/>
    <lineage>
        <taxon>Archaea</taxon>
        <taxon>Methanobacteriati</taxon>
        <taxon>Methanobacteriota</taxon>
        <taxon>Stenosarchaea group</taxon>
        <taxon>Methanomicrobia</taxon>
        <taxon>Methanosarcinales</taxon>
        <taxon>Methanosarcinales incertae sedis</taxon>
        <taxon>GOM Arc I cluster</taxon>
        <taxon>Candidatus Argoarchaeum</taxon>
    </lineage>
</organism>
<reference evidence="3" key="1">
    <citation type="submission" date="2020-12" db="EMBL/GenBank/DDBJ databases">
        <authorList>
            <person name="Hahn C.J."/>
            <person name="Laso-Perez R."/>
            <person name="Vulcano F."/>
            <person name="Vaziourakis K.-M."/>
            <person name="Stokke R."/>
            <person name="Steen I.H."/>
            <person name="Teske A."/>
            <person name="Boetius A."/>
            <person name="Liebeke M."/>
            <person name="Amann R."/>
            <person name="Knittel K."/>
        </authorList>
    </citation>
    <scope>NUCLEOTIDE SEQUENCE</scope>
    <source>
        <strain evidence="3">Gfbio:c6db26ca-90af-429b-aeed-0e3e8aed0b5e:GoM-Arc1_AMV-AAA_792_C10</strain>
    </source>
</reference>
<dbReference type="InterPro" id="IPR002852">
    <property type="entry name" value="UPF0251"/>
</dbReference>
<name>A0A812A2A2_9EURY</name>
<evidence type="ECO:0000256" key="2">
    <source>
        <dbReference type="HAMAP-Rule" id="MF_00674"/>
    </source>
</evidence>
<protein>
    <recommendedName>
        <fullName evidence="2">UPF0251 protein DNFNHJIP_00121</fullName>
    </recommendedName>
</protein>
<dbReference type="Proteomes" id="UP000614580">
    <property type="component" value="Unassembled WGS sequence"/>
</dbReference>
<gene>
    <name evidence="3" type="ORF">DNFNHJIP_00121</name>
</gene>
<dbReference type="EMBL" id="CAJHZY010000008">
    <property type="protein sequence ID" value="CAD7766723.1"/>
    <property type="molecule type" value="Genomic_DNA"/>
</dbReference>
<evidence type="ECO:0000313" key="3">
    <source>
        <dbReference type="EMBL" id="CAD7766723.1"/>
    </source>
</evidence>
<accession>A0A812A2A2</accession>
<evidence type="ECO:0000313" key="4">
    <source>
        <dbReference type="Proteomes" id="UP000614580"/>
    </source>
</evidence>
<dbReference type="Pfam" id="PF02001">
    <property type="entry name" value="DUF134"/>
    <property type="match status" value="1"/>
</dbReference>
<dbReference type="PANTHER" id="PTHR37478:SF2">
    <property type="entry name" value="UPF0251 PROTEIN TK0562"/>
    <property type="match status" value="1"/>
</dbReference>
<evidence type="ECO:0000256" key="1">
    <source>
        <dbReference type="ARBA" id="ARBA00009350"/>
    </source>
</evidence>
<dbReference type="PANTHER" id="PTHR37478">
    <property type="match status" value="1"/>
</dbReference>
<sequence length="186" mass="21768">MVIVYLKFCESSIILSAWRKESLRSTERFKLIMNMYSLMPRPRRHRHIRSSFDYDCWRPYAACLQDRGEVVLKMEEMESIRLKDYLGMDQREAADLMKVSQPTFHRILSEARKKIGCALVCGKAIRIYGGTYEMAMTQQRRFRCYSCQHVWEVTHGMEKPENCPNCGATMPVTEVADMACSKMVKL</sequence>
<proteinExistence type="inferred from homology"/>